<dbReference type="Proteomes" id="UP001303046">
    <property type="component" value="Unassembled WGS sequence"/>
</dbReference>
<evidence type="ECO:0000256" key="1">
    <source>
        <dbReference type="SAM" id="Phobius"/>
    </source>
</evidence>
<proteinExistence type="predicted"/>
<accession>A0ABR1E283</accession>
<evidence type="ECO:0000313" key="3">
    <source>
        <dbReference type="Proteomes" id="UP001303046"/>
    </source>
</evidence>
<organism evidence="2 3">
    <name type="scientific">Necator americanus</name>
    <name type="common">Human hookworm</name>
    <dbReference type="NCBI Taxonomy" id="51031"/>
    <lineage>
        <taxon>Eukaryota</taxon>
        <taxon>Metazoa</taxon>
        <taxon>Ecdysozoa</taxon>
        <taxon>Nematoda</taxon>
        <taxon>Chromadorea</taxon>
        <taxon>Rhabditida</taxon>
        <taxon>Rhabditina</taxon>
        <taxon>Rhabditomorpha</taxon>
        <taxon>Strongyloidea</taxon>
        <taxon>Ancylostomatidae</taxon>
        <taxon>Bunostominae</taxon>
        <taxon>Necator</taxon>
    </lineage>
</organism>
<gene>
    <name evidence="2" type="primary">Necator_chrV.g19419</name>
    <name evidence="2" type="ORF">RB195_014627</name>
</gene>
<dbReference type="Pfam" id="PF10321">
    <property type="entry name" value="7TM_GPCR_Srt"/>
    <property type="match status" value="1"/>
</dbReference>
<keyword evidence="3" id="KW-1185">Reference proteome</keyword>
<protein>
    <recommendedName>
        <fullName evidence="4">G-protein coupled receptors family 1 profile domain-containing protein</fullName>
    </recommendedName>
</protein>
<dbReference type="EMBL" id="JAVFWL010000005">
    <property type="protein sequence ID" value="KAK6756330.1"/>
    <property type="molecule type" value="Genomic_DNA"/>
</dbReference>
<dbReference type="InterPro" id="IPR019425">
    <property type="entry name" value="7TM_GPCR_serpentine_rcpt_Srt"/>
</dbReference>
<dbReference type="PANTHER" id="PTHR23021">
    <property type="entry name" value="SERPENTINE RECEPTOR, CLASS T"/>
    <property type="match status" value="1"/>
</dbReference>
<comment type="caution">
    <text evidence="2">The sequence shown here is derived from an EMBL/GenBank/DDBJ whole genome shotgun (WGS) entry which is preliminary data.</text>
</comment>
<feature type="transmembrane region" description="Helical" evidence="1">
    <location>
        <begin position="144"/>
        <end position="165"/>
    </location>
</feature>
<reference evidence="2 3" key="1">
    <citation type="submission" date="2023-08" db="EMBL/GenBank/DDBJ databases">
        <title>A Necator americanus chromosomal reference genome.</title>
        <authorList>
            <person name="Ilik V."/>
            <person name="Petrzelkova K.J."/>
            <person name="Pardy F."/>
            <person name="Fuh T."/>
            <person name="Niatou-Singa F.S."/>
            <person name="Gouil Q."/>
            <person name="Baker L."/>
            <person name="Ritchie M.E."/>
            <person name="Jex A.R."/>
            <person name="Gazzola D."/>
            <person name="Li H."/>
            <person name="Toshio Fujiwara R."/>
            <person name="Zhan B."/>
            <person name="Aroian R.V."/>
            <person name="Pafco B."/>
            <person name="Schwarz E.M."/>
        </authorList>
    </citation>
    <scope>NUCLEOTIDE SEQUENCE [LARGE SCALE GENOMIC DNA]</scope>
    <source>
        <strain evidence="2 3">Aroian</strain>
        <tissue evidence="2">Whole animal</tissue>
    </source>
</reference>
<name>A0ABR1E283_NECAM</name>
<keyword evidence="1" id="KW-0812">Transmembrane</keyword>
<feature type="transmembrane region" description="Helical" evidence="1">
    <location>
        <begin position="93"/>
        <end position="111"/>
    </location>
</feature>
<sequence length="267" mass="30912">MQSTPFKKYFAYRLLSVLGLCDCILLMSRFITATSATTQYTLPLIPNKVLGSINFSTMATLFYVTVVIYINRLIIIVFHRFSQHLFSKSNEKLILASILLSFLTILVLFLLPEVDNFYDSRYLMWLAPSNQETVKVLITYKDTLMFFAVLTGNICYITIIAFLLLTAKDRRAGFDKVVTLQASFILVYNTSSYAYWSFIHVRLFHCDLNARFISALFWALANGINPFLYLVVNRQLRERVISFLQKRRTETRTVAVISLKRAKHQNT</sequence>
<feature type="transmembrane region" description="Helical" evidence="1">
    <location>
        <begin position="60"/>
        <end position="81"/>
    </location>
</feature>
<evidence type="ECO:0008006" key="4">
    <source>
        <dbReference type="Google" id="ProtNLM"/>
    </source>
</evidence>
<keyword evidence="1" id="KW-0472">Membrane</keyword>
<feature type="transmembrane region" description="Helical" evidence="1">
    <location>
        <begin position="210"/>
        <end position="232"/>
    </location>
</feature>
<evidence type="ECO:0000313" key="2">
    <source>
        <dbReference type="EMBL" id="KAK6756330.1"/>
    </source>
</evidence>
<feature type="transmembrane region" description="Helical" evidence="1">
    <location>
        <begin position="177"/>
        <end position="198"/>
    </location>
</feature>
<dbReference type="Gene3D" id="1.20.1070.10">
    <property type="entry name" value="Rhodopsin 7-helix transmembrane proteins"/>
    <property type="match status" value="1"/>
</dbReference>
<keyword evidence="1" id="KW-1133">Transmembrane helix</keyword>
<dbReference type="SUPFAM" id="SSF81321">
    <property type="entry name" value="Family A G protein-coupled receptor-like"/>
    <property type="match status" value="1"/>
</dbReference>